<proteinExistence type="inferred from homology"/>
<keyword evidence="6" id="KW-0256">Endoplasmic reticulum</keyword>
<comment type="subcellular location">
    <subcellularLocation>
        <location evidence="1">Endoplasmic reticulum membrane</location>
        <topology evidence="1">Multi-pass membrane protein</topology>
    </subcellularLocation>
</comment>
<feature type="non-terminal residue" evidence="12">
    <location>
        <position position="231"/>
    </location>
</feature>
<feature type="non-terminal residue" evidence="12">
    <location>
        <position position="1"/>
    </location>
</feature>
<evidence type="ECO:0000256" key="2">
    <source>
        <dbReference type="ARBA" id="ARBA00010604"/>
    </source>
</evidence>
<evidence type="ECO:0000256" key="8">
    <source>
        <dbReference type="ARBA" id="ARBA00022989"/>
    </source>
</evidence>
<evidence type="ECO:0000256" key="6">
    <source>
        <dbReference type="ARBA" id="ARBA00022824"/>
    </source>
</evidence>
<organism evidence="12 13">
    <name type="scientific">Pichia membranifaciens NRRL Y-2026</name>
    <dbReference type="NCBI Taxonomy" id="763406"/>
    <lineage>
        <taxon>Eukaryota</taxon>
        <taxon>Fungi</taxon>
        <taxon>Dikarya</taxon>
        <taxon>Ascomycota</taxon>
        <taxon>Saccharomycotina</taxon>
        <taxon>Pichiomycetes</taxon>
        <taxon>Pichiales</taxon>
        <taxon>Pichiaceae</taxon>
        <taxon>Pichia</taxon>
    </lineage>
</organism>
<evidence type="ECO:0000313" key="12">
    <source>
        <dbReference type="EMBL" id="ODQ46828.1"/>
    </source>
</evidence>
<feature type="transmembrane region" description="Helical" evidence="11">
    <location>
        <begin position="131"/>
        <end position="153"/>
    </location>
</feature>
<dbReference type="NCBIfam" id="TIGR00869">
    <property type="entry name" value="sec62"/>
    <property type="match status" value="1"/>
</dbReference>
<name>A0A1E3NMI9_9ASCO</name>
<dbReference type="Pfam" id="PF03839">
    <property type="entry name" value="Sec62"/>
    <property type="match status" value="1"/>
</dbReference>
<evidence type="ECO:0000256" key="5">
    <source>
        <dbReference type="ARBA" id="ARBA00022692"/>
    </source>
</evidence>
<dbReference type="GeneID" id="30179004"/>
<gene>
    <name evidence="12" type="ORF">PICMEDRAFT_23666</name>
</gene>
<keyword evidence="9" id="KW-0811">Translocation</keyword>
<dbReference type="EMBL" id="KV454003">
    <property type="protein sequence ID" value="ODQ46828.1"/>
    <property type="molecule type" value="Genomic_DNA"/>
</dbReference>
<keyword evidence="7" id="KW-0653">Protein transport</keyword>
<dbReference type="PANTHER" id="PTHR12443">
    <property type="entry name" value="TRANSLOCATION PROTEIN SEC62"/>
    <property type="match status" value="1"/>
</dbReference>
<dbReference type="InterPro" id="IPR011553">
    <property type="entry name" value="Sec62_asco"/>
</dbReference>
<evidence type="ECO:0000256" key="1">
    <source>
        <dbReference type="ARBA" id="ARBA00004477"/>
    </source>
</evidence>
<protein>
    <recommendedName>
        <fullName evidence="3">Translocation protein SEC62</fullName>
    </recommendedName>
</protein>
<keyword evidence="10 11" id="KW-0472">Membrane</keyword>
<reference evidence="12 13" key="1">
    <citation type="journal article" date="2016" name="Proc. Natl. Acad. Sci. U.S.A.">
        <title>Comparative genomics of biotechnologically important yeasts.</title>
        <authorList>
            <person name="Riley R."/>
            <person name="Haridas S."/>
            <person name="Wolfe K.H."/>
            <person name="Lopes M.R."/>
            <person name="Hittinger C.T."/>
            <person name="Goeker M."/>
            <person name="Salamov A.A."/>
            <person name="Wisecaver J.H."/>
            <person name="Long T.M."/>
            <person name="Calvey C.H."/>
            <person name="Aerts A.L."/>
            <person name="Barry K.W."/>
            <person name="Choi C."/>
            <person name="Clum A."/>
            <person name="Coughlan A.Y."/>
            <person name="Deshpande S."/>
            <person name="Douglass A.P."/>
            <person name="Hanson S.J."/>
            <person name="Klenk H.-P."/>
            <person name="LaButti K.M."/>
            <person name="Lapidus A."/>
            <person name="Lindquist E.A."/>
            <person name="Lipzen A.M."/>
            <person name="Meier-Kolthoff J.P."/>
            <person name="Ohm R.A."/>
            <person name="Otillar R.P."/>
            <person name="Pangilinan J.L."/>
            <person name="Peng Y."/>
            <person name="Rokas A."/>
            <person name="Rosa C.A."/>
            <person name="Scheuner C."/>
            <person name="Sibirny A.A."/>
            <person name="Slot J.C."/>
            <person name="Stielow J.B."/>
            <person name="Sun H."/>
            <person name="Kurtzman C.P."/>
            <person name="Blackwell M."/>
            <person name="Grigoriev I.V."/>
            <person name="Jeffries T.W."/>
        </authorList>
    </citation>
    <scope>NUCLEOTIDE SEQUENCE [LARGE SCALE GENOMIC DNA]</scope>
    <source>
        <strain evidence="12 13">NRRL Y-2026</strain>
    </source>
</reference>
<evidence type="ECO:0000256" key="3">
    <source>
        <dbReference type="ARBA" id="ARBA00021257"/>
    </source>
</evidence>
<evidence type="ECO:0000256" key="11">
    <source>
        <dbReference type="SAM" id="Phobius"/>
    </source>
</evidence>
<keyword evidence="8 11" id="KW-1133">Transmembrane helix</keyword>
<dbReference type="GO" id="GO:0008320">
    <property type="term" value="F:protein transmembrane transporter activity"/>
    <property type="evidence" value="ECO:0007669"/>
    <property type="project" value="EnsemblFungi"/>
</dbReference>
<dbReference type="OrthoDB" id="200187at2759"/>
<evidence type="ECO:0000313" key="13">
    <source>
        <dbReference type="Proteomes" id="UP000094455"/>
    </source>
</evidence>
<sequence>AAIHIATAVRYNKLLKQRQGILTSSKNRTDFFRFKRFVRAIQSDEFKKSLAKGAKDLPPIPDVADAINQVFILLIQNQLVVPVTKLKTKDAKAKGLKVDKQTPALEMSNKAVLQPDVYYAWNYTPPNPYMLLYSILGICVVFTIILFPLWPLWMRKGVWYLSTGLLCFVGMFFVIAIIRLVIYLLTLASMSRQLWIFPNLFEDCGVLESFQPAYEWEDPKAKGKKPKKSKK</sequence>
<evidence type="ECO:0000256" key="7">
    <source>
        <dbReference type="ARBA" id="ARBA00022927"/>
    </source>
</evidence>
<keyword evidence="13" id="KW-1185">Reference proteome</keyword>
<dbReference type="GO" id="GO:0031207">
    <property type="term" value="C:Sec62/Sec63 complex"/>
    <property type="evidence" value="ECO:0007669"/>
    <property type="project" value="EnsemblFungi"/>
</dbReference>
<dbReference type="AlphaFoldDB" id="A0A1E3NMI9"/>
<comment type="similarity">
    <text evidence="2">Belongs to the SEC62 family.</text>
</comment>
<keyword evidence="4" id="KW-0813">Transport</keyword>
<dbReference type="PANTHER" id="PTHR12443:SF9">
    <property type="entry name" value="TRANSLOCATION PROTEIN SEC62"/>
    <property type="match status" value="1"/>
</dbReference>
<accession>A0A1E3NMI9</accession>
<feature type="transmembrane region" description="Helical" evidence="11">
    <location>
        <begin position="159"/>
        <end position="185"/>
    </location>
</feature>
<keyword evidence="5 11" id="KW-0812">Transmembrane</keyword>
<evidence type="ECO:0000256" key="10">
    <source>
        <dbReference type="ARBA" id="ARBA00023136"/>
    </source>
</evidence>
<dbReference type="Proteomes" id="UP000094455">
    <property type="component" value="Unassembled WGS sequence"/>
</dbReference>
<dbReference type="GO" id="GO:0071256">
    <property type="term" value="C:translocon complex"/>
    <property type="evidence" value="ECO:0007669"/>
    <property type="project" value="EnsemblFungi"/>
</dbReference>
<evidence type="ECO:0000256" key="9">
    <source>
        <dbReference type="ARBA" id="ARBA00023010"/>
    </source>
</evidence>
<dbReference type="InterPro" id="IPR004728">
    <property type="entry name" value="Sec62"/>
</dbReference>
<dbReference type="RefSeq" id="XP_019017941.1">
    <property type="nucleotide sequence ID" value="XM_019162317.1"/>
</dbReference>
<dbReference type="GO" id="GO:0031204">
    <property type="term" value="P:post-translational protein targeting to membrane, translocation"/>
    <property type="evidence" value="ECO:0007669"/>
    <property type="project" value="EnsemblFungi"/>
</dbReference>
<evidence type="ECO:0000256" key="4">
    <source>
        <dbReference type="ARBA" id="ARBA00022448"/>
    </source>
</evidence>
<dbReference type="STRING" id="763406.A0A1E3NMI9"/>